<evidence type="ECO:0000313" key="4">
    <source>
        <dbReference type="Proteomes" id="UP001465755"/>
    </source>
</evidence>
<keyword evidence="4" id="KW-1185">Reference proteome</keyword>
<gene>
    <name evidence="3" type="ORF">WJX73_007838</name>
</gene>
<dbReference type="AlphaFoldDB" id="A0AAW1NVH1"/>
<evidence type="ECO:0000256" key="1">
    <source>
        <dbReference type="RuleBase" id="RU004560"/>
    </source>
</evidence>
<dbReference type="PANTHER" id="PTHR18884">
    <property type="entry name" value="SEPTIN"/>
    <property type="match status" value="1"/>
</dbReference>
<dbReference type="Proteomes" id="UP001465755">
    <property type="component" value="Unassembled WGS sequence"/>
</dbReference>
<dbReference type="PROSITE" id="PS51719">
    <property type="entry name" value="G_SEPTIN"/>
    <property type="match status" value="1"/>
</dbReference>
<name>A0AAW1NVH1_9CHLO</name>
<dbReference type="Pfam" id="PF00735">
    <property type="entry name" value="Septin"/>
    <property type="match status" value="1"/>
</dbReference>
<accession>A0AAW1NVH1</accession>
<protein>
    <recommendedName>
        <fullName evidence="2">Septin-type G domain-containing protein</fullName>
    </recommendedName>
</protein>
<keyword evidence="1" id="KW-0342">GTP-binding</keyword>
<dbReference type="InterPro" id="IPR030379">
    <property type="entry name" value="G_SEPTIN_dom"/>
</dbReference>
<comment type="similarity">
    <text evidence="1">Belongs to the TRAFAC class TrmE-Era-EngA-EngB-Septin-like GTPase superfamily. Septin GTPase family.</text>
</comment>
<dbReference type="EMBL" id="JALJOQ010000117">
    <property type="protein sequence ID" value="KAK9796296.1"/>
    <property type="molecule type" value="Genomic_DNA"/>
</dbReference>
<organism evidence="3 4">
    <name type="scientific">Symbiochloris irregularis</name>
    <dbReference type="NCBI Taxonomy" id="706552"/>
    <lineage>
        <taxon>Eukaryota</taxon>
        <taxon>Viridiplantae</taxon>
        <taxon>Chlorophyta</taxon>
        <taxon>core chlorophytes</taxon>
        <taxon>Trebouxiophyceae</taxon>
        <taxon>Trebouxiales</taxon>
        <taxon>Trebouxiaceae</taxon>
        <taxon>Symbiochloris</taxon>
    </lineage>
</organism>
<evidence type="ECO:0000313" key="3">
    <source>
        <dbReference type="EMBL" id="KAK9796296.1"/>
    </source>
</evidence>
<proteinExistence type="inferred from homology"/>
<sequence>MLSVSETCLTFRTEHLGRLSSSRPSGHNDARSRLELRPTPQERFLKVLVVGRKGLGKTTWISNMQAVYGSSEELAAANYQPDDAEAHAANEDAEMRNFKKDPCHMLTEMTLRDDRSLVTHHICIQDTPGYSKEVPVKHVTSYVRQQNKHFFDMEQSARRRVPVSALPDTRVDVCIFFLPAGPLRSHDMAALSAIGSLVPIVPVIAKADVLDPDELRRVRKRIAAALDMMRVNDGLNCRHSFPADDITAAGAPSSQIFTIIGGNVLEQHDGRRWPARKYTWGKCETLLPENSDVLALSRLLFELSITDLKDKTELRYLELRRRCLLVKSKRKEAEVASKLQQMEANQQENVERMAAKLQGMQELPCLADVHLPFVK</sequence>
<reference evidence="3 4" key="1">
    <citation type="journal article" date="2024" name="Nat. Commun.">
        <title>Phylogenomics reveals the evolutionary origins of lichenization in chlorophyte algae.</title>
        <authorList>
            <person name="Puginier C."/>
            <person name="Libourel C."/>
            <person name="Otte J."/>
            <person name="Skaloud P."/>
            <person name="Haon M."/>
            <person name="Grisel S."/>
            <person name="Petersen M."/>
            <person name="Berrin J.G."/>
            <person name="Delaux P.M."/>
            <person name="Dal Grande F."/>
            <person name="Keller J."/>
        </authorList>
    </citation>
    <scope>NUCLEOTIDE SEQUENCE [LARGE SCALE GENOMIC DNA]</scope>
    <source>
        <strain evidence="3 4">SAG 2036</strain>
    </source>
</reference>
<comment type="caution">
    <text evidence="3">The sequence shown here is derived from an EMBL/GenBank/DDBJ whole genome shotgun (WGS) entry which is preliminary data.</text>
</comment>
<dbReference type="Gene3D" id="3.40.50.300">
    <property type="entry name" value="P-loop containing nucleotide triphosphate hydrolases"/>
    <property type="match status" value="1"/>
</dbReference>
<dbReference type="InterPro" id="IPR027417">
    <property type="entry name" value="P-loop_NTPase"/>
</dbReference>
<dbReference type="SUPFAM" id="SSF52540">
    <property type="entry name" value="P-loop containing nucleoside triphosphate hydrolases"/>
    <property type="match status" value="1"/>
</dbReference>
<dbReference type="GO" id="GO:0005525">
    <property type="term" value="F:GTP binding"/>
    <property type="evidence" value="ECO:0007669"/>
    <property type="project" value="UniProtKB-KW"/>
</dbReference>
<keyword evidence="1" id="KW-0547">Nucleotide-binding</keyword>
<feature type="domain" description="Septin-type G" evidence="2">
    <location>
        <begin position="41"/>
        <end position="327"/>
    </location>
</feature>
<evidence type="ECO:0000259" key="2">
    <source>
        <dbReference type="PROSITE" id="PS51719"/>
    </source>
</evidence>